<dbReference type="AlphaFoldDB" id="A0AA38G843"/>
<protein>
    <submittedName>
        <fullName evidence="1">Uncharacterized protein</fullName>
    </submittedName>
</protein>
<gene>
    <name evidence="1" type="ORF">KI387_018762</name>
</gene>
<dbReference type="Proteomes" id="UP000824469">
    <property type="component" value="Unassembled WGS sequence"/>
</dbReference>
<keyword evidence="2" id="KW-1185">Reference proteome</keyword>
<accession>A0AA38G843</accession>
<dbReference type="EMBL" id="JAHRHJ020000004">
    <property type="protein sequence ID" value="KAH9316993.1"/>
    <property type="molecule type" value="Genomic_DNA"/>
</dbReference>
<proteinExistence type="predicted"/>
<comment type="caution">
    <text evidence="1">The sequence shown here is derived from an EMBL/GenBank/DDBJ whole genome shotgun (WGS) entry which is preliminary data.</text>
</comment>
<sequence length="59" mass="7087">MWVKRMESLSNAKRRRVRRGLWLISAVVRRHPTLSSVKAWVVCRRRVKKTSDKEALRIQ</sequence>
<reference evidence="1 2" key="1">
    <citation type="journal article" date="2021" name="Nat. Plants">
        <title>The Taxus genome provides insights into paclitaxel biosynthesis.</title>
        <authorList>
            <person name="Xiong X."/>
            <person name="Gou J."/>
            <person name="Liao Q."/>
            <person name="Li Y."/>
            <person name="Zhou Q."/>
            <person name="Bi G."/>
            <person name="Li C."/>
            <person name="Du R."/>
            <person name="Wang X."/>
            <person name="Sun T."/>
            <person name="Guo L."/>
            <person name="Liang H."/>
            <person name="Lu P."/>
            <person name="Wu Y."/>
            <person name="Zhang Z."/>
            <person name="Ro D.K."/>
            <person name="Shang Y."/>
            <person name="Huang S."/>
            <person name="Yan J."/>
        </authorList>
    </citation>
    <scope>NUCLEOTIDE SEQUENCE [LARGE SCALE GENOMIC DNA]</scope>
    <source>
        <strain evidence="1">Ta-2019</strain>
    </source>
</reference>
<organism evidence="1 2">
    <name type="scientific">Taxus chinensis</name>
    <name type="common">Chinese yew</name>
    <name type="synonym">Taxus wallichiana var. chinensis</name>
    <dbReference type="NCBI Taxonomy" id="29808"/>
    <lineage>
        <taxon>Eukaryota</taxon>
        <taxon>Viridiplantae</taxon>
        <taxon>Streptophyta</taxon>
        <taxon>Embryophyta</taxon>
        <taxon>Tracheophyta</taxon>
        <taxon>Spermatophyta</taxon>
        <taxon>Pinopsida</taxon>
        <taxon>Pinidae</taxon>
        <taxon>Conifers II</taxon>
        <taxon>Cupressales</taxon>
        <taxon>Taxaceae</taxon>
        <taxon>Taxus</taxon>
    </lineage>
</organism>
<evidence type="ECO:0000313" key="1">
    <source>
        <dbReference type="EMBL" id="KAH9316993.1"/>
    </source>
</evidence>
<feature type="non-terminal residue" evidence="1">
    <location>
        <position position="1"/>
    </location>
</feature>
<evidence type="ECO:0000313" key="2">
    <source>
        <dbReference type="Proteomes" id="UP000824469"/>
    </source>
</evidence>
<name>A0AA38G843_TAXCH</name>